<dbReference type="GO" id="GO:0016705">
    <property type="term" value="F:oxidoreductase activity, acting on paired donors, with incorporation or reduction of molecular oxygen"/>
    <property type="evidence" value="ECO:0007669"/>
    <property type="project" value="InterPro"/>
</dbReference>
<dbReference type="AlphaFoldDB" id="A0A9Q8LCJ0"/>
<dbReference type="InterPro" id="IPR001128">
    <property type="entry name" value="Cyt_P450"/>
</dbReference>
<dbReference type="InterPro" id="IPR017972">
    <property type="entry name" value="Cyt_P450_CS"/>
</dbReference>
<evidence type="ECO:0000313" key="7">
    <source>
        <dbReference type="EMBL" id="UJO14975.1"/>
    </source>
</evidence>
<evidence type="ECO:0000256" key="6">
    <source>
        <dbReference type="RuleBase" id="RU000461"/>
    </source>
</evidence>
<dbReference type="RefSeq" id="XP_047759341.1">
    <property type="nucleotide sequence ID" value="XM_047906930.1"/>
</dbReference>
<dbReference type="GeneID" id="71987660"/>
<dbReference type="InterPro" id="IPR002401">
    <property type="entry name" value="Cyt_P450_E_grp-I"/>
</dbReference>
<keyword evidence="6 7" id="KW-0503">Monooxygenase</keyword>
<reference evidence="7" key="1">
    <citation type="submission" date="2021-12" db="EMBL/GenBank/DDBJ databases">
        <authorList>
            <person name="Zaccaron A."/>
            <person name="Stergiopoulos I."/>
        </authorList>
    </citation>
    <scope>NUCLEOTIDE SEQUENCE</scope>
    <source>
        <strain evidence="7">Race5_Kim</strain>
    </source>
</reference>
<dbReference type="Proteomes" id="UP000756132">
    <property type="component" value="Chromosome 3"/>
</dbReference>
<evidence type="ECO:0000256" key="5">
    <source>
        <dbReference type="PIRSR" id="PIRSR602401-1"/>
    </source>
</evidence>
<dbReference type="KEGG" id="ffu:CLAFUR5_07782"/>
<evidence type="ECO:0000256" key="4">
    <source>
        <dbReference type="ARBA" id="ARBA00023004"/>
    </source>
</evidence>
<dbReference type="PANTHER" id="PTHR24305">
    <property type="entry name" value="CYTOCHROME P450"/>
    <property type="match status" value="1"/>
</dbReference>
<dbReference type="PROSITE" id="PS00086">
    <property type="entry name" value="CYTOCHROME_P450"/>
    <property type="match status" value="1"/>
</dbReference>
<evidence type="ECO:0000256" key="2">
    <source>
        <dbReference type="ARBA" id="ARBA00010617"/>
    </source>
</evidence>
<proteinExistence type="inferred from homology"/>
<dbReference type="PRINTS" id="PR00463">
    <property type="entry name" value="EP450I"/>
</dbReference>
<comment type="cofactor">
    <cofactor evidence="1 5">
        <name>heme</name>
        <dbReference type="ChEBI" id="CHEBI:30413"/>
    </cofactor>
</comment>
<dbReference type="GO" id="GO:0020037">
    <property type="term" value="F:heme binding"/>
    <property type="evidence" value="ECO:0007669"/>
    <property type="project" value="InterPro"/>
</dbReference>
<dbReference type="GO" id="GO:0004497">
    <property type="term" value="F:monooxygenase activity"/>
    <property type="evidence" value="ECO:0007669"/>
    <property type="project" value="UniProtKB-KW"/>
</dbReference>
<organism evidence="7 8">
    <name type="scientific">Passalora fulva</name>
    <name type="common">Tomato leaf mold</name>
    <name type="synonym">Cladosporium fulvum</name>
    <dbReference type="NCBI Taxonomy" id="5499"/>
    <lineage>
        <taxon>Eukaryota</taxon>
        <taxon>Fungi</taxon>
        <taxon>Dikarya</taxon>
        <taxon>Ascomycota</taxon>
        <taxon>Pezizomycotina</taxon>
        <taxon>Dothideomycetes</taxon>
        <taxon>Dothideomycetidae</taxon>
        <taxon>Mycosphaerellales</taxon>
        <taxon>Mycosphaerellaceae</taxon>
        <taxon>Fulvia</taxon>
    </lineage>
</organism>
<comment type="similarity">
    <text evidence="2 6">Belongs to the cytochrome P450 family.</text>
</comment>
<accession>A0A9Q8LCJ0</accession>
<sequence length="263" mass="29148">MVGLFEALTVNKHLPIVPRILSSLPRVVVEVLDPAFVPFFETQSLVAAQARKVWEEEKGKDKSKVEGEEKPKSIFHGIMQSSLPDEGKTHPRMVDEAFVLIVAGGETTARVTAVTLAHLLQNKSLISRLRKELDKLDIINDLPSSRRLEEIPLMKAIVQEGLRVAAPVTNAAKLIAPNEELECHGRSVPRGTPCSTNLQTVLHDPVIFPNPKYFDPDRWTRASERGERLERWLDTFSKGTRACLGMDGAYAELCIGIAAVVAR</sequence>
<keyword evidence="5 6" id="KW-0349">Heme</keyword>
<dbReference type="Pfam" id="PF00067">
    <property type="entry name" value="p450"/>
    <property type="match status" value="1"/>
</dbReference>
<dbReference type="EMBL" id="CP090165">
    <property type="protein sequence ID" value="UJO14975.1"/>
    <property type="molecule type" value="Genomic_DNA"/>
</dbReference>
<evidence type="ECO:0000313" key="8">
    <source>
        <dbReference type="Proteomes" id="UP000756132"/>
    </source>
</evidence>
<keyword evidence="4 5" id="KW-0408">Iron</keyword>
<feature type="binding site" description="axial binding residue" evidence="5">
    <location>
        <position position="243"/>
    </location>
    <ligand>
        <name>heme</name>
        <dbReference type="ChEBI" id="CHEBI:30413"/>
    </ligand>
    <ligandPart>
        <name>Fe</name>
        <dbReference type="ChEBI" id="CHEBI:18248"/>
    </ligandPart>
</feature>
<dbReference type="OrthoDB" id="3945418at2759"/>
<dbReference type="PANTHER" id="PTHR24305:SF166">
    <property type="entry name" value="CYTOCHROME P450 12A4, MITOCHONDRIAL-RELATED"/>
    <property type="match status" value="1"/>
</dbReference>
<keyword evidence="6" id="KW-0560">Oxidoreductase</keyword>
<name>A0A9Q8LCJ0_PASFU</name>
<dbReference type="SUPFAM" id="SSF48264">
    <property type="entry name" value="Cytochrome P450"/>
    <property type="match status" value="1"/>
</dbReference>
<dbReference type="GO" id="GO:0005506">
    <property type="term" value="F:iron ion binding"/>
    <property type="evidence" value="ECO:0007669"/>
    <property type="project" value="InterPro"/>
</dbReference>
<keyword evidence="3 5" id="KW-0479">Metal-binding</keyword>
<keyword evidence="8" id="KW-1185">Reference proteome</keyword>
<protein>
    <submittedName>
        <fullName evidence="7">Cytochrome P450 monooxygenase hepH</fullName>
    </submittedName>
</protein>
<evidence type="ECO:0000256" key="3">
    <source>
        <dbReference type="ARBA" id="ARBA00022723"/>
    </source>
</evidence>
<evidence type="ECO:0000256" key="1">
    <source>
        <dbReference type="ARBA" id="ARBA00001971"/>
    </source>
</evidence>
<dbReference type="InterPro" id="IPR050121">
    <property type="entry name" value="Cytochrome_P450_monoxygenase"/>
</dbReference>
<dbReference type="InterPro" id="IPR036396">
    <property type="entry name" value="Cyt_P450_sf"/>
</dbReference>
<dbReference type="Gene3D" id="1.10.630.10">
    <property type="entry name" value="Cytochrome P450"/>
    <property type="match status" value="1"/>
</dbReference>
<gene>
    <name evidence="7" type="ORF">CLAFUR5_07782</name>
</gene>
<reference evidence="7" key="2">
    <citation type="journal article" date="2022" name="Microb. Genom.">
        <title>A chromosome-scale genome assembly of the tomato pathogen Cladosporium fulvum reveals a compartmentalized genome architecture and the presence of a dispensable chromosome.</title>
        <authorList>
            <person name="Zaccaron A.Z."/>
            <person name="Chen L.H."/>
            <person name="Samaras A."/>
            <person name="Stergiopoulos I."/>
        </authorList>
    </citation>
    <scope>NUCLEOTIDE SEQUENCE</scope>
    <source>
        <strain evidence="7">Race5_Kim</strain>
    </source>
</reference>